<evidence type="ECO:0000313" key="3">
    <source>
        <dbReference type="Proteomes" id="UP001153555"/>
    </source>
</evidence>
<feature type="region of interest" description="Disordered" evidence="1">
    <location>
        <begin position="219"/>
        <end position="284"/>
    </location>
</feature>
<protein>
    <submittedName>
        <fullName evidence="2">Uncharacterized protein</fullName>
    </submittedName>
</protein>
<feature type="compositionally biased region" description="Gly residues" evidence="1">
    <location>
        <begin position="257"/>
        <end position="275"/>
    </location>
</feature>
<dbReference type="EMBL" id="CACSLK010030184">
    <property type="protein sequence ID" value="CAA0836591.1"/>
    <property type="molecule type" value="Genomic_DNA"/>
</dbReference>
<sequence length="601" mass="64250">MTTPSSSATTIAAPLSLPITEKLHKGNFPLWKAQVMPAIRGAQLEGFIFGTEPAPPKEVDIIVDSKPVKKINEEYAKWIARDQQVVSYLLTSLTTEILTQVADKNSAAELWTGITEMYASRTRARSVNTRIALTTTKKGDMSMSEYFNKMKTLTSDMAAAGKPLDEEEIVSYILAGLDYEYNSVVSAVVARVEPITVNELYTQLVSFDHRQEMLQLGQASANAASRGRGGGRGFPRGRGGYNQGRGGQTNHSNFNQGRGGGSGRGGPGGHRGGYNQGNRPPKPKCQVCGKGHTALECWYRFDPDGRLYISRDVVFDENIFPFTDLQPNAGPRLRSEVLLLPHSLQPATGIITAPDHVITNPTYASNPSYDNAENLESIDAATEPGDAHPVSPHDGTVTEVDLPAATTSTTAASSSGTDAYPGAAPNSSARQPATAIGSPSARVSPPPSTRSAASGPPGEHGTSPGRAPTSSAEPAAVESSADEQPVADQVAPDEERPHTRSKSGIHKPKQYTDGTVRYNFLATADEPHDLHAALSNVNWKHAMDSTFARVLRVSLRSLHVPFTPPTPPQSQHPATDMHAPTPTVTTPYFEAGAKKSESIND</sequence>
<feature type="compositionally biased region" description="Gly residues" evidence="1">
    <location>
        <begin position="227"/>
        <end position="247"/>
    </location>
</feature>
<feature type="compositionally biased region" description="Low complexity" evidence="1">
    <location>
        <begin position="406"/>
        <end position="415"/>
    </location>
</feature>
<dbReference type="PANTHER" id="PTHR47481:SF31">
    <property type="entry name" value="OS01G0873500 PROTEIN"/>
    <property type="match status" value="1"/>
</dbReference>
<gene>
    <name evidence="2" type="ORF">SHERM_03662</name>
</gene>
<dbReference type="PANTHER" id="PTHR47481">
    <property type="match status" value="1"/>
</dbReference>
<feature type="region of interest" description="Disordered" evidence="1">
    <location>
        <begin position="406"/>
        <end position="510"/>
    </location>
</feature>
<dbReference type="AlphaFoldDB" id="A0A9N7RPW8"/>
<organism evidence="2 3">
    <name type="scientific">Striga hermonthica</name>
    <name type="common">Purple witchweed</name>
    <name type="synonym">Buchnera hermonthica</name>
    <dbReference type="NCBI Taxonomy" id="68872"/>
    <lineage>
        <taxon>Eukaryota</taxon>
        <taxon>Viridiplantae</taxon>
        <taxon>Streptophyta</taxon>
        <taxon>Embryophyta</taxon>
        <taxon>Tracheophyta</taxon>
        <taxon>Spermatophyta</taxon>
        <taxon>Magnoliopsida</taxon>
        <taxon>eudicotyledons</taxon>
        <taxon>Gunneridae</taxon>
        <taxon>Pentapetalae</taxon>
        <taxon>asterids</taxon>
        <taxon>lamiids</taxon>
        <taxon>Lamiales</taxon>
        <taxon>Orobanchaceae</taxon>
        <taxon>Buchnereae</taxon>
        <taxon>Striga</taxon>
    </lineage>
</organism>
<proteinExistence type="predicted"/>
<dbReference type="Proteomes" id="UP001153555">
    <property type="component" value="Unassembled WGS sequence"/>
</dbReference>
<evidence type="ECO:0000313" key="2">
    <source>
        <dbReference type="EMBL" id="CAA0836591.1"/>
    </source>
</evidence>
<comment type="caution">
    <text evidence="2">The sequence shown here is derived from an EMBL/GenBank/DDBJ whole genome shotgun (WGS) entry which is preliminary data.</text>
</comment>
<dbReference type="Pfam" id="PF14223">
    <property type="entry name" value="Retrotran_gag_2"/>
    <property type="match status" value="1"/>
</dbReference>
<accession>A0A9N7RPW8</accession>
<dbReference type="OrthoDB" id="913062at2759"/>
<reference evidence="2" key="1">
    <citation type="submission" date="2019-12" db="EMBL/GenBank/DDBJ databases">
        <authorList>
            <person name="Scholes J."/>
        </authorList>
    </citation>
    <scope>NUCLEOTIDE SEQUENCE</scope>
</reference>
<name>A0A9N7RPW8_STRHE</name>
<feature type="compositionally biased region" description="Basic residues" evidence="1">
    <location>
        <begin position="499"/>
        <end position="509"/>
    </location>
</feature>
<feature type="compositionally biased region" description="Low complexity" evidence="1">
    <location>
        <begin position="467"/>
        <end position="479"/>
    </location>
</feature>
<keyword evidence="3" id="KW-1185">Reference proteome</keyword>
<evidence type="ECO:0000256" key="1">
    <source>
        <dbReference type="SAM" id="MobiDB-lite"/>
    </source>
</evidence>